<dbReference type="HOGENOM" id="CLU_407079_0_0_1"/>
<accession>M3K3E9</accession>
<reference evidence="3 4" key="1">
    <citation type="submission" date="2013-02" db="EMBL/GenBank/DDBJ databases">
        <title>Genome sequence of Candida maltosa Xu316, a potential industrial strain for xylitol and ethanol production.</title>
        <authorList>
            <person name="Yu J."/>
            <person name="Wang Q."/>
            <person name="Geng X."/>
            <person name="Bao W."/>
            <person name="He P."/>
            <person name="Cai J."/>
        </authorList>
    </citation>
    <scope>NUCLEOTIDE SEQUENCE [LARGE SCALE GENOMIC DNA]</scope>
    <source>
        <strain evidence="4">Xu316</strain>
    </source>
</reference>
<keyword evidence="4" id="KW-1185">Reference proteome</keyword>
<organism evidence="3 4">
    <name type="scientific">Candida maltosa (strain Xu316)</name>
    <name type="common">Yeast</name>
    <dbReference type="NCBI Taxonomy" id="1245528"/>
    <lineage>
        <taxon>Eukaryota</taxon>
        <taxon>Fungi</taxon>
        <taxon>Dikarya</taxon>
        <taxon>Ascomycota</taxon>
        <taxon>Saccharomycotina</taxon>
        <taxon>Pichiomycetes</taxon>
        <taxon>Debaryomycetaceae</taxon>
        <taxon>Candida/Lodderomyces clade</taxon>
        <taxon>Candida</taxon>
    </lineage>
</organism>
<keyword evidence="2" id="KW-0677">Repeat</keyword>
<proteinExistence type="predicted"/>
<dbReference type="PROSITE" id="PS51450">
    <property type="entry name" value="LRR"/>
    <property type="match status" value="2"/>
</dbReference>
<evidence type="ECO:0000313" key="4">
    <source>
        <dbReference type="Proteomes" id="UP000011777"/>
    </source>
</evidence>
<protein>
    <submittedName>
        <fullName evidence="3">Uncharacterized protein</fullName>
    </submittedName>
</protein>
<dbReference type="Proteomes" id="UP000011777">
    <property type="component" value="Unassembled WGS sequence"/>
</dbReference>
<dbReference type="Gene3D" id="3.80.10.10">
    <property type="entry name" value="Ribonuclease Inhibitor"/>
    <property type="match status" value="1"/>
</dbReference>
<dbReference type="PANTHER" id="PTHR45712">
    <property type="entry name" value="AGAP008170-PA"/>
    <property type="match status" value="1"/>
</dbReference>
<comment type="caution">
    <text evidence="3">The sequence shown here is derived from an EMBL/GenBank/DDBJ whole genome shotgun (WGS) entry which is preliminary data.</text>
</comment>
<dbReference type="Pfam" id="PF13855">
    <property type="entry name" value="LRR_8"/>
    <property type="match status" value="1"/>
</dbReference>
<gene>
    <name evidence="3" type="ORF">G210_0031</name>
</gene>
<dbReference type="OMA" id="KEISICH"/>
<dbReference type="SUPFAM" id="SSF52058">
    <property type="entry name" value="L domain-like"/>
    <property type="match status" value="1"/>
</dbReference>
<dbReference type="eggNOG" id="KOG4641">
    <property type="taxonomic scope" value="Eukaryota"/>
</dbReference>
<evidence type="ECO:0000313" key="3">
    <source>
        <dbReference type="EMBL" id="EMG49269.1"/>
    </source>
</evidence>
<dbReference type="Pfam" id="PF13516">
    <property type="entry name" value="LRR_6"/>
    <property type="match status" value="1"/>
</dbReference>
<dbReference type="InterPro" id="IPR032675">
    <property type="entry name" value="LRR_dom_sf"/>
</dbReference>
<keyword evidence="1" id="KW-0433">Leucine-rich repeat</keyword>
<dbReference type="AlphaFoldDB" id="M3K3E9"/>
<evidence type="ECO:0000256" key="2">
    <source>
        <dbReference type="ARBA" id="ARBA00022737"/>
    </source>
</evidence>
<dbReference type="OrthoDB" id="4019115at2759"/>
<sequence length="655" mass="76081">MSNQSLSILPNEVLEIIFGFVPKQALVKFKEIQENKRIQTILYKLLYSHITIWEFPLELHSNFIPSKSPHGNVTESSFEFLTSNDFIKTVKADPRIEPTRFLLAKFRTILTIHEQEPHLLKNTEIDICEARLNFKDYSTEELDIIFSYNINSFLNFTTSIDNVPYTRYLENVNIQCSQYSFESVANFTNITHLELINAIWPNQARLIPKSVTELTCNMYLEDDLQEVEPEFPGSLERLTLASYHGSSSYILHLEKLQKLKFLRLQIRSSNVILPKNITEFETKNMIDFEDLHNKCPKLRSLKLRTGLDIEENEGPRSISFPRHLRKLLLPYEMIYDSSNSPKPLDFPESLTDLTITVGQEERNKISFDTYNLNNLRFFGTQYSSYSVFITGQLPQNLHKLILSKVENIEDVLIGIQQLGALHELSIFNSTSMPTKFNAPSSLKILNMDSNAIEKISIIGRNIEVLNLEHNILSKLDNDTLSLPENLQRLNLRKNKIQQISSSFKWPKTLRQLDLSFNNLSAIENLPDWLEVLHGAGINKNSHFLKLTLPTNLRFLDLSRNNLHSKDLCKMSWEKYHTLQELNLAGNNLQNGLFFSQLPETLEYLNLDMNCFIEINESHLNQLQNLKEISICHNTTEFNFTLFRQKLKKRNIDVLF</sequence>
<dbReference type="PANTHER" id="PTHR45712:SF22">
    <property type="entry name" value="INSULIN-LIKE GROWTH FACTOR-BINDING PROTEIN COMPLEX ACID LABILE SUBUNIT"/>
    <property type="match status" value="1"/>
</dbReference>
<dbReference type="EMBL" id="AOGT01000769">
    <property type="protein sequence ID" value="EMG49269.1"/>
    <property type="molecule type" value="Genomic_DNA"/>
</dbReference>
<dbReference type="InterPro" id="IPR050333">
    <property type="entry name" value="SLRP"/>
</dbReference>
<name>M3K3E9_CANMX</name>
<evidence type="ECO:0000256" key="1">
    <source>
        <dbReference type="ARBA" id="ARBA00022614"/>
    </source>
</evidence>
<dbReference type="InterPro" id="IPR001611">
    <property type="entry name" value="Leu-rich_rpt"/>
</dbReference>
<dbReference type="STRING" id="1245528.M3K3E9"/>